<proteinExistence type="predicted"/>
<name>M0KVI3_9EURY</name>
<dbReference type="PANTHER" id="PTHR12126">
    <property type="entry name" value="NADH-UBIQUINONE OXIDOREDUCTASE 39 KDA SUBUNIT-RELATED"/>
    <property type="match status" value="1"/>
</dbReference>
<dbReference type="InterPro" id="IPR036291">
    <property type="entry name" value="NAD(P)-bd_dom_sf"/>
</dbReference>
<organism evidence="2 3">
    <name type="scientific">Haloarcula amylolytica JCM 13557</name>
    <dbReference type="NCBI Taxonomy" id="1227452"/>
    <lineage>
        <taxon>Archaea</taxon>
        <taxon>Methanobacteriati</taxon>
        <taxon>Methanobacteriota</taxon>
        <taxon>Stenosarchaea group</taxon>
        <taxon>Halobacteria</taxon>
        <taxon>Halobacteriales</taxon>
        <taxon>Haloarculaceae</taxon>
        <taxon>Haloarcula</taxon>
    </lineage>
</organism>
<dbReference type="PATRIC" id="fig|1227452.3.peg.711"/>
<dbReference type="EMBL" id="AOLW01000009">
    <property type="protein sequence ID" value="EMA24918.1"/>
    <property type="molecule type" value="Genomic_DNA"/>
</dbReference>
<reference evidence="2 3" key="1">
    <citation type="journal article" date="2014" name="PLoS Genet.">
        <title>Phylogenetically driven sequencing of extremely halophilic archaea reveals strategies for static and dynamic osmo-response.</title>
        <authorList>
            <person name="Becker E.A."/>
            <person name="Seitzer P.M."/>
            <person name="Tritt A."/>
            <person name="Larsen D."/>
            <person name="Krusor M."/>
            <person name="Yao A.I."/>
            <person name="Wu D."/>
            <person name="Madern D."/>
            <person name="Eisen J.A."/>
            <person name="Darling A.E."/>
            <person name="Facciotti M.T."/>
        </authorList>
    </citation>
    <scope>NUCLEOTIDE SEQUENCE [LARGE SCALE GENOMIC DNA]</scope>
    <source>
        <strain evidence="2 3">JCM 13557</strain>
    </source>
</reference>
<dbReference type="InterPro" id="IPR051207">
    <property type="entry name" value="ComplexI_NDUFA9_subunit"/>
</dbReference>
<comment type="caution">
    <text evidence="2">The sequence shown here is derived from an EMBL/GenBank/DDBJ whole genome shotgun (WGS) entry which is preliminary data.</text>
</comment>
<gene>
    <name evidence="2" type="ORF">C442_03582</name>
</gene>
<protein>
    <submittedName>
        <fullName evidence="2">dTDP-glucose-4,6-dehydratase</fullName>
    </submittedName>
</protein>
<dbReference type="Pfam" id="PF13460">
    <property type="entry name" value="NAD_binding_10"/>
    <property type="match status" value="1"/>
</dbReference>
<dbReference type="GO" id="GO:0044877">
    <property type="term" value="F:protein-containing complex binding"/>
    <property type="evidence" value="ECO:0007669"/>
    <property type="project" value="TreeGrafter"/>
</dbReference>
<dbReference type="Gene3D" id="3.40.50.720">
    <property type="entry name" value="NAD(P)-binding Rossmann-like Domain"/>
    <property type="match status" value="1"/>
</dbReference>
<evidence type="ECO:0000313" key="2">
    <source>
        <dbReference type="EMBL" id="EMA24918.1"/>
    </source>
</evidence>
<accession>M0KVI3</accession>
<evidence type="ECO:0000313" key="3">
    <source>
        <dbReference type="Proteomes" id="UP000011623"/>
    </source>
</evidence>
<dbReference type="InterPro" id="IPR016040">
    <property type="entry name" value="NAD(P)-bd_dom"/>
</dbReference>
<dbReference type="Proteomes" id="UP000011623">
    <property type="component" value="Unassembled WGS sequence"/>
</dbReference>
<keyword evidence="3" id="KW-1185">Reference proteome</keyword>
<feature type="domain" description="NAD(P)-binding" evidence="1">
    <location>
        <begin position="11"/>
        <end position="158"/>
    </location>
</feature>
<dbReference type="PANTHER" id="PTHR12126:SF11">
    <property type="entry name" value="NADH DEHYDROGENASE [UBIQUINONE] 1 ALPHA SUBCOMPLEX SUBUNIT 9, MITOCHONDRIAL"/>
    <property type="match status" value="1"/>
</dbReference>
<dbReference type="SUPFAM" id="SSF51735">
    <property type="entry name" value="NAD(P)-binding Rossmann-fold domains"/>
    <property type="match status" value="1"/>
</dbReference>
<evidence type="ECO:0000259" key="1">
    <source>
        <dbReference type="Pfam" id="PF13460"/>
    </source>
</evidence>
<sequence length="298" mass="32752">MYEHMRVLVMGATGFIGQRLVRALNDAGHDVVAFSRSASEESFPDGVEPFEGDLGDPDSLDGLCDDIDVAYYLIHSLTSENFAELDRRYARRFADSASAAGVDRVVYLSGISGDEENLSPHLASRREVESVLAEGSFDLTVLRAAVIIGPESASFRIVDDLTDRLPLMLVPKWVRTPCQPIGVDDAISYLVELLGADETRGETYDIGGPSVWSYESLLKLTAAEKGKRVFIIAVPVMTPGLSSHWLRFTTDVQYAIARPLAESMRNPVTVDPEMDLQDVVPIDQTPIKDAVRRSLMES</sequence>
<dbReference type="AlphaFoldDB" id="M0KVI3"/>